<protein>
    <submittedName>
        <fullName evidence="2">Hypothetical alternative hydroxymethylpyrimidine phosphate kinase ThiD</fullName>
        <ecNumber evidence="2">2.7.4.7</ecNumber>
    </submittedName>
</protein>
<reference evidence="2" key="1">
    <citation type="submission" date="2016-10" db="EMBL/GenBank/DDBJ databases">
        <authorList>
            <person name="de Groot N.N."/>
        </authorList>
    </citation>
    <scope>NUCLEOTIDE SEQUENCE</scope>
</reference>
<gene>
    <name evidence="2" type="ORF">MNB_SM-3-421</name>
</gene>
<dbReference type="AlphaFoldDB" id="A0A1W1D254"/>
<sequence>MSKTELSPELFRVIDANINRLKEGVRVIEDIIRYYKNDKKLSLQLKQLRHKASINLTYELLLHRDSINDVLRPTTQSELNRTNLQSIIIANFKRAQESARVLEELFKLYDVTYSETFKSIRYELYNLEKEIVLQSFS</sequence>
<feature type="domain" description="ThiD2" evidence="1">
    <location>
        <begin position="12"/>
        <end position="130"/>
    </location>
</feature>
<keyword evidence="2" id="KW-0418">Kinase</keyword>
<dbReference type="EMBL" id="FPHP01000002">
    <property type="protein sequence ID" value="SFV74532.1"/>
    <property type="molecule type" value="Genomic_DNA"/>
</dbReference>
<dbReference type="InterPro" id="IPR041397">
    <property type="entry name" value="ThiD2"/>
</dbReference>
<name>A0A1W1D254_9ZZZZ</name>
<organism evidence="2">
    <name type="scientific">hydrothermal vent metagenome</name>
    <dbReference type="NCBI Taxonomy" id="652676"/>
    <lineage>
        <taxon>unclassified sequences</taxon>
        <taxon>metagenomes</taxon>
        <taxon>ecological metagenomes</taxon>
    </lineage>
</organism>
<accession>A0A1W1D254</accession>
<dbReference type="Pfam" id="PF17792">
    <property type="entry name" value="ThiD2"/>
    <property type="match status" value="1"/>
</dbReference>
<evidence type="ECO:0000259" key="1">
    <source>
        <dbReference type="Pfam" id="PF17792"/>
    </source>
</evidence>
<dbReference type="GO" id="GO:0008972">
    <property type="term" value="F:phosphomethylpyrimidine kinase activity"/>
    <property type="evidence" value="ECO:0007669"/>
    <property type="project" value="UniProtKB-EC"/>
</dbReference>
<keyword evidence="2" id="KW-0808">Transferase</keyword>
<evidence type="ECO:0000313" key="2">
    <source>
        <dbReference type="EMBL" id="SFV74532.1"/>
    </source>
</evidence>
<proteinExistence type="predicted"/>
<dbReference type="EC" id="2.7.4.7" evidence="2"/>